<keyword evidence="1" id="KW-0175">Coiled coil</keyword>
<comment type="caution">
    <text evidence="2">The sequence shown here is derived from an EMBL/GenBank/DDBJ whole genome shotgun (WGS) entry which is preliminary data.</text>
</comment>
<sequence length="64" mass="7769">MKLKQTILKVEEKLKEEKTEELHKLLMELKKIDEEIKEGEARDKAIEEVKRKNDHIEWLNIKEV</sequence>
<reference evidence="3" key="1">
    <citation type="submission" date="2023-07" db="EMBL/GenBank/DDBJ databases">
        <authorList>
            <person name="Colorado M.A."/>
            <person name="Villamil L.M."/>
            <person name="Melo J.F."/>
            <person name="Rodriguez J.A."/>
            <person name="Ruiz R.Y."/>
        </authorList>
    </citation>
    <scope>NUCLEOTIDE SEQUENCE [LARGE SCALE GENOMIC DNA]</scope>
    <source>
        <strain evidence="3">C33</strain>
    </source>
</reference>
<proteinExistence type="predicted"/>
<accession>A0ABU4W6L1</accession>
<gene>
    <name evidence="2" type="ORF">RFV38_01475</name>
</gene>
<evidence type="ECO:0000256" key="1">
    <source>
        <dbReference type="SAM" id="Coils"/>
    </source>
</evidence>
<organism evidence="2 3">
    <name type="scientific">Candidatus Cetobacterium colombiensis</name>
    <dbReference type="NCBI Taxonomy" id="3073100"/>
    <lineage>
        <taxon>Bacteria</taxon>
        <taxon>Fusobacteriati</taxon>
        <taxon>Fusobacteriota</taxon>
        <taxon>Fusobacteriia</taxon>
        <taxon>Fusobacteriales</taxon>
        <taxon>Fusobacteriaceae</taxon>
        <taxon>Cetobacterium</taxon>
    </lineage>
</organism>
<dbReference type="RefSeq" id="WP_320312582.1">
    <property type="nucleotide sequence ID" value="NZ_JAVIKH010000001.1"/>
</dbReference>
<dbReference type="Proteomes" id="UP001279681">
    <property type="component" value="Unassembled WGS sequence"/>
</dbReference>
<evidence type="ECO:0000313" key="2">
    <source>
        <dbReference type="EMBL" id="MDX8335173.1"/>
    </source>
</evidence>
<protein>
    <submittedName>
        <fullName evidence="2">Uncharacterized protein</fullName>
    </submittedName>
</protein>
<dbReference type="EMBL" id="JAVIKH010000001">
    <property type="protein sequence ID" value="MDX8335173.1"/>
    <property type="molecule type" value="Genomic_DNA"/>
</dbReference>
<name>A0ABU4W6L1_9FUSO</name>
<keyword evidence="3" id="KW-1185">Reference proteome</keyword>
<evidence type="ECO:0000313" key="3">
    <source>
        <dbReference type="Proteomes" id="UP001279681"/>
    </source>
</evidence>
<feature type="coiled-coil region" evidence="1">
    <location>
        <begin position="8"/>
        <end position="42"/>
    </location>
</feature>